<evidence type="ECO:0000256" key="1">
    <source>
        <dbReference type="ARBA" id="ARBA00022737"/>
    </source>
</evidence>
<dbReference type="RefSeq" id="WP_216089276.1">
    <property type="nucleotide sequence ID" value="NZ_MZ054178.1"/>
</dbReference>
<keyword evidence="6" id="KW-0614">Plasmid</keyword>
<evidence type="ECO:0000256" key="3">
    <source>
        <dbReference type="ARBA" id="ARBA00022840"/>
    </source>
</evidence>
<dbReference type="Pfam" id="PF00005">
    <property type="entry name" value="ABC_tran"/>
    <property type="match status" value="2"/>
</dbReference>
<feature type="compositionally biased region" description="Basic and acidic residues" evidence="4">
    <location>
        <begin position="298"/>
        <end position="308"/>
    </location>
</feature>
<feature type="region of interest" description="Disordered" evidence="4">
    <location>
        <begin position="284"/>
        <end position="308"/>
    </location>
</feature>
<dbReference type="PANTHER" id="PTHR19211:SF6">
    <property type="entry name" value="BLL7188 PROTEIN"/>
    <property type="match status" value="1"/>
</dbReference>
<dbReference type="SMART" id="SM00382">
    <property type="entry name" value="AAA"/>
    <property type="match status" value="2"/>
</dbReference>
<dbReference type="PROSITE" id="PS50893">
    <property type="entry name" value="ABC_TRANSPORTER_2"/>
    <property type="match status" value="2"/>
</dbReference>
<dbReference type="AlphaFoldDB" id="A0A8E6UGR3"/>
<feature type="domain" description="ABC transporter" evidence="5">
    <location>
        <begin position="5"/>
        <end position="238"/>
    </location>
</feature>
<evidence type="ECO:0000256" key="2">
    <source>
        <dbReference type="ARBA" id="ARBA00022741"/>
    </source>
</evidence>
<evidence type="ECO:0000259" key="5">
    <source>
        <dbReference type="PROSITE" id="PS50893"/>
    </source>
</evidence>
<dbReference type="GO" id="GO:0016887">
    <property type="term" value="F:ATP hydrolysis activity"/>
    <property type="evidence" value="ECO:0007669"/>
    <property type="project" value="InterPro"/>
</dbReference>
<gene>
    <name evidence="6" type="primary">yheS_1</name>
    <name evidence="6" type="ORF">FDGFPMFE_00022</name>
</gene>
<proteinExistence type="predicted"/>
<protein>
    <submittedName>
        <fullName evidence="6">Putative ABC transporter ATP-binding protein YheS</fullName>
    </submittedName>
</protein>
<dbReference type="PANTHER" id="PTHR19211">
    <property type="entry name" value="ATP-BINDING TRANSPORT PROTEIN-RELATED"/>
    <property type="match status" value="1"/>
</dbReference>
<sequence length="539" mass="59881">MANFLQLQSVSFKQNNGETLFSDLSGTFTAKITALIGRNGVGKTVLAQLCAGILLPTSGTILNSDHVFYLSQHYVISEETTVAELLGIDHVMAALRRIEQGSVLEEDFAIVGDQWAIETEALSLLAKLGLPNLLLDSPAMILSGGEQMRIRIAVAFLSQKEILILDEPSNHLDHSQKEKLWDLMQLWTGTIILISHDRFFLNQLTNIVELTPSGLEWFTGSYEEYRIYKAEAAERAVEILNSVKSQEKQRQAVIQQQIERQQKRTSAANKARGNQNQAKILMDAQKNRSDLTSGKTQQKLDRIQKEGQSRIDSARANLDTATSIHLHQIPALTNQPDIAVKLENIQLPFMPSDLEALNQVIRSGERIAIVGDNGIGKTLLLKVIAGSLSPESGQATHYVKTAYLDQHLILNPQQSVLEQISQGRTKDEISQLRMQLAQLGLTASHIERESQYLSGGEKLKAALAMILYDQTPSGLLLLDEPSNHLDLESLSALEAMLNHYQGTLIIISHDATFLSNIGIESQLHRAENGWIKYPFQPKF</sequence>
<dbReference type="CDD" id="cd03221">
    <property type="entry name" value="ABCF_EF-3"/>
    <property type="match status" value="1"/>
</dbReference>
<organism evidence="6">
    <name type="scientific">Escherichia coli</name>
    <dbReference type="NCBI Taxonomy" id="562"/>
    <lineage>
        <taxon>Bacteria</taxon>
        <taxon>Pseudomonadati</taxon>
        <taxon>Pseudomonadota</taxon>
        <taxon>Gammaproteobacteria</taxon>
        <taxon>Enterobacterales</taxon>
        <taxon>Enterobacteriaceae</taxon>
        <taxon>Escherichia</taxon>
    </lineage>
</organism>
<dbReference type="InterPro" id="IPR003593">
    <property type="entry name" value="AAA+_ATPase"/>
</dbReference>
<dbReference type="PROSITE" id="PS00211">
    <property type="entry name" value="ABC_TRANSPORTER_1"/>
    <property type="match status" value="1"/>
</dbReference>
<evidence type="ECO:0000313" key="6">
    <source>
        <dbReference type="EMBL" id="QVQ62064.1"/>
    </source>
</evidence>
<evidence type="ECO:0000256" key="4">
    <source>
        <dbReference type="SAM" id="MobiDB-lite"/>
    </source>
</evidence>
<accession>A0A8E6UGR3</accession>
<geneLocation type="plasmid" evidence="6">
    <name>pHN13R-tetX4</name>
</geneLocation>
<keyword evidence="3 6" id="KW-0067">ATP-binding</keyword>
<dbReference type="InterPro" id="IPR003439">
    <property type="entry name" value="ABC_transporter-like_ATP-bd"/>
</dbReference>
<keyword evidence="1" id="KW-0677">Repeat</keyword>
<dbReference type="InterPro" id="IPR017871">
    <property type="entry name" value="ABC_transporter-like_CS"/>
</dbReference>
<reference evidence="6" key="1">
    <citation type="submission" date="2021-04" db="EMBL/GenBank/DDBJ databases">
        <authorList>
            <person name="Li R."/>
            <person name="Li Y."/>
        </authorList>
    </citation>
    <scope>NUCLEOTIDE SEQUENCE</scope>
    <source>
        <plasmid evidence="6">pHN13R-tetX4</plasmid>
    </source>
</reference>
<dbReference type="InterPro" id="IPR050611">
    <property type="entry name" value="ABCF"/>
</dbReference>
<dbReference type="GO" id="GO:0005524">
    <property type="term" value="F:ATP binding"/>
    <property type="evidence" value="ECO:0007669"/>
    <property type="project" value="UniProtKB-KW"/>
</dbReference>
<name>A0A8E6UGR3_ECOLX</name>
<dbReference type="EMBL" id="MZ054178">
    <property type="protein sequence ID" value="QVQ62064.1"/>
    <property type="molecule type" value="Genomic_DNA"/>
</dbReference>
<feature type="domain" description="ABC transporter" evidence="5">
    <location>
        <begin position="333"/>
        <end position="536"/>
    </location>
</feature>
<keyword evidence="2" id="KW-0547">Nucleotide-binding</keyword>